<protein>
    <submittedName>
        <fullName evidence="2">Uncharacterized protein</fullName>
    </submittedName>
</protein>
<evidence type="ECO:0000256" key="1">
    <source>
        <dbReference type="SAM" id="MobiDB-lite"/>
    </source>
</evidence>
<feature type="region of interest" description="Disordered" evidence="1">
    <location>
        <begin position="1"/>
        <end position="23"/>
    </location>
</feature>
<dbReference type="Proteomes" id="UP000031523">
    <property type="component" value="Chromosome"/>
</dbReference>
<proteinExistence type="predicted"/>
<dbReference type="KEGG" id="sals:SLNWT_3603"/>
<organism evidence="2 3">
    <name type="scientific">Streptomyces albus (strain ATCC 21838 / DSM 41398 / FERM P-419 / JCM 4703 / NBRC 107858)</name>
    <dbReference type="NCBI Taxonomy" id="1081613"/>
    <lineage>
        <taxon>Bacteria</taxon>
        <taxon>Bacillati</taxon>
        <taxon>Actinomycetota</taxon>
        <taxon>Actinomycetes</taxon>
        <taxon>Kitasatosporales</taxon>
        <taxon>Streptomycetaceae</taxon>
        <taxon>Streptomyces</taxon>
    </lineage>
</organism>
<gene>
    <name evidence="2" type="ORF">SLNWT_3603</name>
</gene>
<feature type="region of interest" description="Disordered" evidence="1">
    <location>
        <begin position="71"/>
        <end position="124"/>
    </location>
</feature>
<dbReference type="EMBL" id="CP010519">
    <property type="protein sequence ID" value="AJE83979.1"/>
    <property type="molecule type" value="Genomic_DNA"/>
</dbReference>
<sequence length="124" mass="13154">MAAMPPRAGRYGSPPLARSAPHLPAGRAELRRLTSARAERTTAVNQVSDKGAAHLRSRGAHALMGFWPVLEDGSPPLARSAPRGRGSDLTGRRLTSARAERTRARAGRGRALAAHLRSRGAHPS</sequence>
<evidence type="ECO:0000313" key="2">
    <source>
        <dbReference type="EMBL" id="AJE83979.1"/>
    </source>
</evidence>
<dbReference type="AntiFam" id="ANF00057">
    <property type="entry name" value="Translation of E. coli type CRISPR repeat"/>
</dbReference>
<keyword evidence="3" id="KW-1185">Reference proteome</keyword>
<reference evidence="2 3" key="1">
    <citation type="submission" date="2015-01" db="EMBL/GenBank/DDBJ databases">
        <title>Enhanced salinomycin production by adjusting the supply of polyketide extender units in Streptomyce albus DSM 41398.</title>
        <authorList>
            <person name="Lu C."/>
        </authorList>
    </citation>
    <scope>NUCLEOTIDE SEQUENCE [LARGE SCALE GENOMIC DNA]</scope>
    <source>
        <strain evidence="3">ATCC 21838 / DSM 41398 / FERM P-419 / JCM 4703 / NBRC 107858</strain>
    </source>
</reference>
<dbReference type="AlphaFoldDB" id="A0A0B5EQV7"/>
<evidence type="ECO:0000313" key="3">
    <source>
        <dbReference type="Proteomes" id="UP000031523"/>
    </source>
</evidence>
<accession>A0A0B5EQV7</accession>
<name>A0A0B5EQV7_STRA4</name>